<protein>
    <submittedName>
        <fullName evidence="1">Uncharacterized protein</fullName>
    </submittedName>
</protein>
<sequence>MAPLLRSFAAFLLEFVHCLPATSLSAIGEVANLLSSVMKTKRMDFGQNYYQKDVHCRPASSLFTIGEEVNELNRKNQLSGLKDEDLVKVLAHLAHRRGTSSLEATISTGPWHHC</sequence>
<dbReference type="EMBL" id="CM046399">
    <property type="protein sequence ID" value="KAI8527932.1"/>
    <property type="molecule type" value="Genomic_DNA"/>
</dbReference>
<keyword evidence="2" id="KW-1185">Reference proteome</keyword>
<accession>A0ACC0LH83</accession>
<dbReference type="Proteomes" id="UP001062846">
    <property type="component" value="Chromosome 12"/>
</dbReference>
<comment type="caution">
    <text evidence="1">The sequence shown here is derived from an EMBL/GenBank/DDBJ whole genome shotgun (WGS) entry which is preliminary data.</text>
</comment>
<evidence type="ECO:0000313" key="2">
    <source>
        <dbReference type="Proteomes" id="UP001062846"/>
    </source>
</evidence>
<reference evidence="1" key="1">
    <citation type="submission" date="2022-02" db="EMBL/GenBank/DDBJ databases">
        <title>Plant Genome Project.</title>
        <authorList>
            <person name="Zhang R.-G."/>
        </authorList>
    </citation>
    <scope>NUCLEOTIDE SEQUENCE</scope>
    <source>
        <strain evidence="1">AT1</strain>
    </source>
</reference>
<evidence type="ECO:0000313" key="1">
    <source>
        <dbReference type="EMBL" id="KAI8527932.1"/>
    </source>
</evidence>
<name>A0ACC0LH83_RHOML</name>
<organism evidence="1 2">
    <name type="scientific">Rhododendron molle</name>
    <name type="common">Chinese azalea</name>
    <name type="synonym">Azalea mollis</name>
    <dbReference type="NCBI Taxonomy" id="49168"/>
    <lineage>
        <taxon>Eukaryota</taxon>
        <taxon>Viridiplantae</taxon>
        <taxon>Streptophyta</taxon>
        <taxon>Embryophyta</taxon>
        <taxon>Tracheophyta</taxon>
        <taxon>Spermatophyta</taxon>
        <taxon>Magnoliopsida</taxon>
        <taxon>eudicotyledons</taxon>
        <taxon>Gunneridae</taxon>
        <taxon>Pentapetalae</taxon>
        <taxon>asterids</taxon>
        <taxon>Ericales</taxon>
        <taxon>Ericaceae</taxon>
        <taxon>Ericoideae</taxon>
        <taxon>Rhodoreae</taxon>
        <taxon>Rhododendron</taxon>
    </lineage>
</organism>
<proteinExistence type="predicted"/>
<gene>
    <name evidence="1" type="ORF">RHMOL_Rhmol12G0112100</name>
</gene>